<evidence type="ECO:0000313" key="2">
    <source>
        <dbReference type="Proteomes" id="UP001519460"/>
    </source>
</evidence>
<sequence length="98" mass="11008">MNMKTARLVSKKDTPEVNTLTPVFLVFYSNHGASPADWTISICLYCDWPPMGQATFSEDRYKIQSGLSSTMLPQCLPDKSGFFRGNESIIKPAEIEKE</sequence>
<dbReference type="Proteomes" id="UP001519460">
    <property type="component" value="Unassembled WGS sequence"/>
</dbReference>
<keyword evidence="2" id="KW-1185">Reference proteome</keyword>
<evidence type="ECO:0000313" key="1">
    <source>
        <dbReference type="EMBL" id="KAK7496142.1"/>
    </source>
</evidence>
<comment type="caution">
    <text evidence="1">The sequence shown here is derived from an EMBL/GenBank/DDBJ whole genome shotgun (WGS) entry which is preliminary data.</text>
</comment>
<protein>
    <submittedName>
        <fullName evidence="1">Uncharacterized protein</fullName>
    </submittedName>
</protein>
<dbReference type="AlphaFoldDB" id="A0ABD0L9H5"/>
<name>A0ABD0L9H5_9CAEN</name>
<dbReference type="EMBL" id="JACVVK020000069">
    <property type="protein sequence ID" value="KAK7496142.1"/>
    <property type="molecule type" value="Genomic_DNA"/>
</dbReference>
<gene>
    <name evidence="1" type="ORF">BaRGS_00012552</name>
</gene>
<proteinExistence type="predicted"/>
<organism evidence="1 2">
    <name type="scientific">Batillaria attramentaria</name>
    <dbReference type="NCBI Taxonomy" id="370345"/>
    <lineage>
        <taxon>Eukaryota</taxon>
        <taxon>Metazoa</taxon>
        <taxon>Spiralia</taxon>
        <taxon>Lophotrochozoa</taxon>
        <taxon>Mollusca</taxon>
        <taxon>Gastropoda</taxon>
        <taxon>Caenogastropoda</taxon>
        <taxon>Sorbeoconcha</taxon>
        <taxon>Cerithioidea</taxon>
        <taxon>Batillariidae</taxon>
        <taxon>Batillaria</taxon>
    </lineage>
</organism>
<accession>A0ABD0L9H5</accession>
<reference evidence="1 2" key="1">
    <citation type="journal article" date="2023" name="Sci. Data">
        <title>Genome assembly of the Korean intertidal mud-creeper Batillaria attramentaria.</title>
        <authorList>
            <person name="Patra A.K."/>
            <person name="Ho P.T."/>
            <person name="Jun S."/>
            <person name="Lee S.J."/>
            <person name="Kim Y."/>
            <person name="Won Y.J."/>
        </authorList>
    </citation>
    <scope>NUCLEOTIDE SEQUENCE [LARGE SCALE GENOMIC DNA]</scope>
    <source>
        <strain evidence="1">Wonlab-2016</strain>
    </source>
</reference>